<evidence type="ECO:0000259" key="16">
    <source>
        <dbReference type="Pfam" id="PF13532"/>
    </source>
</evidence>
<sequence>MTASCSDLRQKLDHNHHSDHDDASFTNHNKRRPFDVRYDPSRRRSHDYGRRQGNYERRSSFEDDMQEVKKIHSGIQQLQLFSDAESKEIEKKIDEVVKNGLQGKYRPHTVDRAPLRNKYFFGEGYTYGAQLSKRGPGQERLYPKGEVDEIPDWIHELVVKKLEDHELVPKGFINSAVINDYQPGGCIVSHVDPLHIFDRPIVSASFLSDAALSFGCKFSFKPIRVTKPKVSLPMARGCVTLISGYAADEVTHCIRPQDVKARRAVIIVRRVFEDAPRLPAQPSLKSLPAPSQDRWQGFRHSNHDDNNRGSFGSERARSRGSPPSVTSKVRSSVAVVNSKETETKKTPARNADSTGDKEDTKEHKRVALKRHLLGGRGKGEEPPEHNGKAKAEPVPHKKVKINRQQPFTS</sequence>
<comment type="catalytic activity">
    <reaction evidence="14">
        <text>an N(6)-methyladenosine in mRNA + 2-oxoglutarate + O2 = an adenosine in mRNA + formaldehyde + succinate + CO2</text>
        <dbReference type="Rhea" id="RHEA:49520"/>
        <dbReference type="Rhea" id="RHEA-COMP:12414"/>
        <dbReference type="Rhea" id="RHEA-COMP:12417"/>
        <dbReference type="ChEBI" id="CHEBI:15379"/>
        <dbReference type="ChEBI" id="CHEBI:16526"/>
        <dbReference type="ChEBI" id="CHEBI:16810"/>
        <dbReference type="ChEBI" id="CHEBI:16842"/>
        <dbReference type="ChEBI" id="CHEBI:30031"/>
        <dbReference type="ChEBI" id="CHEBI:74411"/>
        <dbReference type="ChEBI" id="CHEBI:74449"/>
        <dbReference type="EC" id="1.14.11.53"/>
    </reaction>
    <physiologicalReaction direction="left-to-right" evidence="14">
        <dbReference type="Rhea" id="RHEA:49521"/>
    </physiologicalReaction>
</comment>
<keyword evidence="10" id="KW-1015">Disulfide bond</keyword>
<feature type="region of interest" description="Disordered" evidence="15">
    <location>
        <begin position="279"/>
        <end position="409"/>
    </location>
</feature>
<dbReference type="OrthoDB" id="271595at2759"/>
<dbReference type="GeneID" id="119737859"/>
<evidence type="ECO:0000256" key="6">
    <source>
        <dbReference type="ARBA" id="ARBA00022723"/>
    </source>
</evidence>
<evidence type="ECO:0000256" key="7">
    <source>
        <dbReference type="ARBA" id="ARBA00022964"/>
    </source>
</evidence>
<dbReference type="RefSeq" id="XP_038068416.1">
    <property type="nucleotide sequence ID" value="XM_038212488.1"/>
</dbReference>
<comment type="similarity">
    <text evidence="3">Belongs to the alkB family.</text>
</comment>
<keyword evidence="8" id="KW-0560">Oxidoreductase</keyword>
<dbReference type="AlphaFoldDB" id="A0A914AYS8"/>
<dbReference type="GO" id="GO:0046872">
    <property type="term" value="F:metal ion binding"/>
    <property type="evidence" value="ECO:0007669"/>
    <property type="project" value="UniProtKB-KW"/>
</dbReference>
<dbReference type="Pfam" id="PF13532">
    <property type="entry name" value="2OG-FeII_Oxy_2"/>
    <property type="match status" value="1"/>
</dbReference>
<feature type="compositionally biased region" description="Basic and acidic residues" evidence="15">
    <location>
        <begin position="377"/>
        <end position="395"/>
    </location>
</feature>
<keyword evidence="11" id="KW-0539">Nucleus</keyword>
<evidence type="ECO:0000313" key="17">
    <source>
        <dbReference type="EnsemblMetazoa" id="XP_038068416.1"/>
    </source>
</evidence>
<evidence type="ECO:0000256" key="2">
    <source>
        <dbReference type="ARBA" id="ARBA00004324"/>
    </source>
</evidence>
<dbReference type="Proteomes" id="UP000887568">
    <property type="component" value="Unplaced"/>
</dbReference>
<dbReference type="GO" id="GO:0006406">
    <property type="term" value="P:mRNA export from nucleus"/>
    <property type="evidence" value="ECO:0007669"/>
    <property type="project" value="TreeGrafter"/>
</dbReference>
<evidence type="ECO:0000256" key="8">
    <source>
        <dbReference type="ARBA" id="ARBA00023002"/>
    </source>
</evidence>
<dbReference type="EC" id="1.14.11.53" evidence="4"/>
<evidence type="ECO:0000256" key="5">
    <source>
        <dbReference type="ARBA" id="ARBA00018485"/>
    </source>
</evidence>
<proteinExistence type="inferred from homology"/>
<dbReference type="GO" id="GO:0006397">
    <property type="term" value="P:mRNA processing"/>
    <property type="evidence" value="ECO:0007669"/>
    <property type="project" value="InterPro"/>
</dbReference>
<comment type="cofactor">
    <cofactor evidence="1">
        <name>Fe(2+)</name>
        <dbReference type="ChEBI" id="CHEBI:29033"/>
    </cofactor>
</comment>
<dbReference type="PANTHER" id="PTHR32074:SF2">
    <property type="entry name" value="RNA DEMETHYLASE ALKBH5"/>
    <property type="match status" value="1"/>
</dbReference>
<dbReference type="InterPro" id="IPR032860">
    <property type="entry name" value="ALKBH5"/>
</dbReference>
<feature type="compositionally biased region" description="Basic residues" evidence="15">
    <location>
        <begin position="363"/>
        <end position="373"/>
    </location>
</feature>
<evidence type="ECO:0000256" key="15">
    <source>
        <dbReference type="SAM" id="MobiDB-lite"/>
    </source>
</evidence>
<feature type="compositionally biased region" description="Polar residues" evidence="15">
    <location>
        <begin position="321"/>
        <end position="330"/>
    </location>
</feature>
<dbReference type="GO" id="GO:1990931">
    <property type="term" value="F:mRNA N6-methyladenosine dioxygenase activity"/>
    <property type="evidence" value="ECO:0007669"/>
    <property type="project" value="UniProtKB-EC"/>
</dbReference>
<keyword evidence="9" id="KW-0408">Iron</keyword>
<evidence type="ECO:0000256" key="14">
    <source>
        <dbReference type="ARBA" id="ARBA00047565"/>
    </source>
</evidence>
<feature type="compositionally biased region" description="Basic and acidic residues" evidence="15">
    <location>
        <begin position="8"/>
        <end position="23"/>
    </location>
</feature>
<name>A0A914AYS8_PATMI</name>
<dbReference type="FunFam" id="2.60.120.590:FF:000002">
    <property type="entry name" value="RNA demethylase ALKBH5"/>
    <property type="match status" value="1"/>
</dbReference>
<organism evidence="17 18">
    <name type="scientific">Patiria miniata</name>
    <name type="common">Bat star</name>
    <name type="synonym">Asterina miniata</name>
    <dbReference type="NCBI Taxonomy" id="46514"/>
    <lineage>
        <taxon>Eukaryota</taxon>
        <taxon>Metazoa</taxon>
        <taxon>Echinodermata</taxon>
        <taxon>Eleutherozoa</taxon>
        <taxon>Asterozoa</taxon>
        <taxon>Asteroidea</taxon>
        <taxon>Valvatacea</taxon>
        <taxon>Valvatida</taxon>
        <taxon>Asterinidae</taxon>
        <taxon>Patiria</taxon>
    </lineage>
</organism>
<evidence type="ECO:0000256" key="11">
    <source>
        <dbReference type="ARBA" id="ARBA00023242"/>
    </source>
</evidence>
<reference evidence="17" key="1">
    <citation type="submission" date="2022-11" db="UniProtKB">
        <authorList>
            <consortium name="EnsemblMetazoa"/>
        </authorList>
    </citation>
    <scope>IDENTIFICATION</scope>
</reference>
<accession>A0A914AYS8</accession>
<evidence type="ECO:0000256" key="13">
    <source>
        <dbReference type="ARBA" id="ARBA00033313"/>
    </source>
</evidence>
<dbReference type="SUPFAM" id="SSF51197">
    <property type="entry name" value="Clavaminate synthase-like"/>
    <property type="match status" value="1"/>
</dbReference>
<evidence type="ECO:0000256" key="9">
    <source>
        <dbReference type="ARBA" id="ARBA00023004"/>
    </source>
</evidence>
<dbReference type="InterPro" id="IPR027450">
    <property type="entry name" value="AlkB-like"/>
</dbReference>
<feature type="compositionally biased region" description="Basic and acidic residues" evidence="15">
    <location>
        <begin position="32"/>
        <end position="60"/>
    </location>
</feature>
<dbReference type="GO" id="GO:0016607">
    <property type="term" value="C:nuclear speck"/>
    <property type="evidence" value="ECO:0007669"/>
    <property type="project" value="UniProtKB-SubCell"/>
</dbReference>
<feature type="domain" description="Alpha-ketoglutarate-dependent dioxygenase AlkB-like" evidence="16">
    <location>
        <begin position="90"/>
        <end position="259"/>
    </location>
</feature>
<dbReference type="InterPro" id="IPR037151">
    <property type="entry name" value="AlkB-like_sf"/>
</dbReference>
<dbReference type="PANTHER" id="PTHR32074">
    <property type="entry name" value="RNA DEMETHYLASE ALKBH5"/>
    <property type="match status" value="1"/>
</dbReference>
<dbReference type="EnsemblMetazoa" id="XM_038212488.1">
    <property type="protein sequence ID" value="XP_038068416.1"/>
    <property type="gene ID" value="LOC119737859"/>
</dbReference>
<dbReference type="CTD" id="54890"/>
<evidence type="ECO:0000256" key="4">
    <source>
        <dbReference type="ARBA" id="ARBA00012931"/>
    </source>
</evidence>
<dbReference type="OMA" id="DEVTHCI"/>
<comment type="subcellular location">
    <subcellularLocation>
        <location evidence="2">Nucleus speckle</location>
    </subcellularLocation>
</comment>
<keyword evidence="6" id="KW-0479">Metal-binding</keyword>
<keyword evidence="7" id="KW-0223">Dioxygenase</keyword>
<evidence type="ECO:0000313" key="18">
    <source>
        <dbReference type="Proteomes" id="UP000887568"/>
    </source>
</evidence>
<evidence type="ECO:0000256" key="3">
    <source>
        <dbReference type="ARBA" id="ARBA00007879"/>
    </source>
</evidence>
<dbReference type="Gene3D" id="2.60.120.590">
    <property type="entry name" value="Alpha-ketoglutarate-dependent dioxygenase AlkB-like"/>
    <property type="match status" value="1"/>
</dbReference>
<evidence type="ECO:0000256" key="1">
    <source>
        <dbReference type="ARBA" id="ARBA00001954"/>
    </source>
</evidence>
<protein>
    <recommendedName>
        <fullName evidence="5">RNA demethylase ALKBH5</fullName>
        <ecNumber evidence="4">1.14.11.53</ecNumber>
    </recommendedName>
    <alternativeName>
        <fullName evidence="12">Alkylated DNA repair protein alkB homolog 5</fullName>
    </alternativeName>
    <alternativeName>
        <fullName evidence="13">Alpha-ketoglutarate-dependent dioxygenase alkB homolog 5</fullName>
    </alternativeName>
</protein>
<feature type="region of interest" description="Disordered" evidence="15">
    <location>
        <begin position="1"/>
        <end position="60"/>
    </location>
</feature>
<evidence type="ECO:0000256" key="12">
    <source>
        <dbReference type="ARBA" id="ARBA00030726"/>
    </source>
</evidence>
<keyword evidence="18" id="KW-1185">Reference proteome</keyword>
<evidence type="ECO:0000256" key="10">
    <source>
        <dbReference type="ARBA" id="ARBA00023157"/>
    </source>
</evidence>